<dbReference type="GO" id="GO:0016787">
    <property type="term" value="F:hydrolase activity"/>
    <property type="evidence" value="ECO:0007669"/>
    <property type="project" value="InterPro"/>
</dbReference>
<sequence length="269" mass="30115">MLITDTYHDVKTSVGTTMRLLVFHPRIPNYPKAKFPAVVVWSEIYQVTGPVARFARKIASRGYIVVCPSSYHNFMDHQALPYDGPGTDIGNKYKIEKPLESYDEDARLAIDYLKTLDTCTGKIGTTGMCLGGHLAYRTAFLPEVTATVCFFATDIHSKTLGLNMNDDSLARCGDIKGEVIMIFGTKDNHVPPEGRTLIRSQMMEKDVALTWLEVNDAQHAFIRDESSKGRFDSAITDACMSWLFELFERKLKLDLGDNDGKVLVVEDVC</sequence>
<dbReference type="STRING" id="984486.A0A1E3QXH8"/>
<feature type="domain" description="Dienelactone hydrolase" evidence="1">
    <location>
        <begin position="32"/>
        <end position="238"/>
    </location>
</feature>
<keyword evidence="3" id="KW-1185">Reference proteome</keyword>
<dbReference type="Gene3D" id="3.40.50.1820">
    <property type="entry name" value="alpha/beta hydrolase"/>
    <property type="match status" value="1"/>
</dbReference>
<dbReference type="InterPro" id="IPR002925">
    <property type="entry name" value="Dienelactn_hydro"/>
</dbReference>
<evidence type="ECO:0000313" key="3">
    <source>
        <dbReference type="Proteomes" id="UP000094336"/>
    </source>
</evidence>
<dbReference type="OrthoDB" id="58297at2759"/>
<protein>
    <recommendedName>
        <fullName evidence="1">Dienelactone hydrolase domain-containing protein</fullName>
    </recommendedName>
</protein>
<dbReference type="RefSeq" id="XP_018987684.1">
    <property type="nucleotide sequence ID" value="XM_019132196.1"/>
</dbReference>
<proteinExistence type="predicted"/>
<evidence type="ECO:0000313" key="2">
    <source>
        <dbReference type="EMBL" id="ODQ82356.1"/>
    </source>
</evidence>
<dbReference type="InterPro" id="IPR029058">
    <property type="entry name" value="AB_hydrolase_fold"/>
</dbReference>
<dbReference type="PANTHER" id="PTHR47562">
    <property type="match status" value="1"/>
</dbReference>
<reference evidence="3" key="1">
    <citation type="submission" date="2016-05" db="EMBL/GenBank/DDBJ databases">
        <title>Comparative genomics of biotechnologically important yeasts.</title>
        <authorList>
            <consortium name="DOE Joint Genome Institute"/>
            <person name="Riley R."/>
            <person name="Haridas S."/>
            <person name="Wolfe K.H."/>
            <person name="Lopes M.R."/>
            <person name="Hittinger C.T."/>
            <person name="Goker M."/>
            <person name="Salamov A."/>
            <person name="Wisecaver J."/>
            <person name="Long T.M."/>
            <person name="Aerts A.L."/>
            <person name="Barry K."/>
            <person name="Choi C."/>
            <person name="Clum A."/>
            <person name="Coughlan A.Y."/>
            <person name="Deshpande S."/>
            <person name="Douglass A.P."/>
            <person name="Hanson S.J."/>
            <person name="Klenk H.-P."/>
            <person name="Labutti K."/>
            <person name="Lapidus A."/>
            <person name="Lindquist E."/>
            <person name="Lipzen A."/>
            <person name="Meier-Kolthoff J.P."/>
            <person name="Ohm R.A."/>
            <person name="Otillar R.P."/>
            <person name="Pangilinan J."/>
            <person name="Peng Y."/>
            <person name="Rokas A."/>
            <person name="Rosa C.A."/>
            <person name="Scheuner C."/>
            <person name="Sibirny A.A."/>
            <person name="Slot J.C."/>
            <person name="Stielow J.B."/>
            <person name="Sun H."/>
            <person name="Kurtzman C.P."/>
            <person name="Blackwell M."/>
            <person name="Grigoriev I.V."/>
            <person name="Jeffries T.W."/>
        </authorList>
    </citation>
    <scope>NUCLEOTIDE SEQUENCE [LARGE SCALE GENOMIC DNA]</scope>
    <source>
        <strain evidence="3">NRRL Y-12698</strain>
    </source>
</reference>
<dbReference type="GeneID" id="30150049"/>
<gene>
    <name evidence="2" type="ORF">BABINDRAFT_5339</name>
</gene>
<dbReference type="PANTHER" id="PTHR47562:SF2">
    <property type="entry name" value="CARBOXYMETHYLENEBUTENOLIDASE-RELATED"/>
    <property type="match status" value="1"/>
</dbReference>
<dbReference type="EMBL" id="KV454426">
    <property type="protein sequence ID" value="ODQ82356.1"/>
    <property type="molecule type" value="Genomic_DNA"/>
</dbReference>
<dbReference type="SUPFAM" id="SSF53474">
    <property type="entry name" value="alpha/beta-Hydrolases"/>
    <property type="match status" value="1"/>
</dbReference>
<organism evidence="2 3">
    <name type="scientific">Babjeviella inositovora NRRL Y-12698</name>
    <dbReference type="NCBI Taxonomy" id="984486"/>
    <lineage>
        <taxon>Eukaryota</taxon>
        <taxon>Fungi</taxon>
        <taxon>Dikarya</taxon>
        <taxon>Ascomycota</taxon>
        <taxon>Saccharomycotina</taxon>
        <taxon>Pichiomycetes</taxon>
        <taxon>Serinales incertae sedis</taxon>
        <taxon>Babjeviella</taxon>
    </lineage>
</organism>
<name>A0A1E3QXH8_9ASCO</name>
<accession>A0A1E3QXH8</accession>
<dbReference type="Pfam" id="PF01738">
    <property type="entry name" value="DLH"/>
    <property type="match status" value="1"/>
</dbReference>
<dbReference type="Proteomes" id="UP000094336">
    <property type="component" value="Unassembled WGS sequence"/>
</dbReference>
<evidence type="ECO:0000259" key="1">
    <source>
        <dbReference type="Pfam" id="PF01738"/>
    </source>
</evidence>
<dbReference type="AlphaFoldDB" id="A0A1E3QXH8"/>